<protein>
    <recommendedName>
        <fullName evidence="3">DUF4935 domain-containing protein</fullName>
    </recommendedName>
</protein>
<reference evidence="5" key="1">
    <citation type="journal article" date="2019" name="Int. J. Syst. Evol. Microbiol.">
        <title>The Global Catalogue of Microorganisms (GCM) 10K type strain sequencing project: providing services to taxonomists for standard genome sequencing and annotation.</title>
        <authorList>
            <consortium name="The Broad Institute Genomics Platform"/>
            <consortium name="The Broad Institute Genome Sequencing Center for Infectious Disease"/>
            <person name="Wu L."/>
            <person name="Ma J."/>
        </authorList>
    </citation>
    <scope>NUCLEOTIDE SEQUENCE [LARGE SCALE GENOMIC DNA]</scope>
    <source>
        <strain evidence="5">CGMCC 1.15959</strain>
    </source>
</reference>
<feature type="domain" description="DUF4935" evidence="3">
    <location>
        <begin position="6"/>
        <end position="174"/>
    </location>
</feature>
<gene>
    <name evidence="4" type="ORF">GCM10011515_00090</name>
</gene>
<evidence type="ECO:0000313" key="5">
    <source>
        <dbReference type="Proteomes" id="UP000619041"/>
    </source>
</evidence>
<dbReference type="Proteomes" id="UP000619041">
    <property type="component" value="Unassembled WGS sequence"/>
</dbReference>
<accession>A0ABQ1RVC3</accession>
<dbReference type="InterPro" id="IPR032557">
    <property type="entry name" value="DUF4935"/>
</dbReference>
<keyword evidence="5" id="KW-1185">Reference proteome</keyword>
<dbReference type="RefSeq" id="WP_188643256.1">
    <property type="nucleotide sequence ID" value="NZ_BMKL01000001.1"/>
</dbReference>
<feature type="region of interest" description="Disordered" evidence="2">
    <location>
        <begin position="380"/>
        <end position="399"/>
    </location>
</feature>
<comment type="caution">
    <text evidence="4">The sequence shown here is derived from an EMBL/GenBank/DDBJ whole genome shotgun (WGS) entry which is preliminary data.</text>
</comment>
<organism evidence="4 5">
    <name type="scientific">Tsuneonella deserti</name>
    <dbReference type="NCBI Taxonomy" id="2035528"/>
    <lineage>
        <taxon>Bacteria</taxon>
        <taxon>Pseudomonadati</taxon>
        <taxon>Pseudomonadota</taxon>
        <taxon>Alphaproteobacteria</taxon>
        <taxon>Sphingomonadales</taxon>
        <taxon>Erythrobacteraceae</taxon>
        <taxon>Tsuneonella</taxon>
    </lineage>
</organism>
<evidence type="ECO:0000313" key="4">
    <source>
        <dbReference type="EMBL" id="GGD84319.1"/>
    </source>
</evidence>
<evidence type="ECO:0000256" key="1">
    <source>
        <dbReference type="SAM" id="Coils"/>
    </source>
</evidence>
<feature type="coiled-coil region" evidence="1">
    <location>
        <begin position="187"/>
        <end position="214"/>
    </location>
</feature>
<name>A0ABQ1RVC3_9SPHN</name>
<evidence type="ECO:0000256" key="2">
    <source>
        <dbReference type="SAM" id="MobiDB-lite"/>
    </source>
</evidence>
<proteinExistence type="predicted"/>
<evidence type="ECO:0000259" key="3">
    <source>
        <dbReference type="Pfam" id="PF16289"/>
    </source>
</evidence>
<dbReference type="Pfam" id="PF16289">
    <property type="entry name" value="PIN_12"/>
    <property type="match status" value="1"/>
</dbReference>
<keyword evidence="1" id="KW-0175">Coiled coil</keyword>
<dbReference type="EMBL" id="BMKL01000001">
    <property type="protein sequence ID" value="GGD84319.1"/>
    <property type="molecule type" value="Genomic_DNA"/>
</dbReference>
<sequence length="399" mass="42875">MPYDAITIDTNTFIQTGIALETGLLAQLEQFKEAPVDLVLSEIVTREVLKHLQQMTKKGRDAGLAALTRLEQLQLVAEADRERLKQVAESVVDSREAARQRLARFLEATGAQAVRASHCSIDDLLKLYFAASAPFEPTGDKKFEFPDAIALLSLQKWAVDGGKRILAVSADKGWAAFAETSEQIDVEEDLAKALETLQEHAAAAEATVAKLMEAVVAGTQPDAANAIEEGLTASLADWVFSAEGSGSFYLEADSNTLRFGSYELAKIGDDYDITVVRLGHEIVAARIGATFTATAEADFSLAVWDGIDREYVNMGGASAETEIEFEGAFLVTLYGDLAGPLDDIDVGEVEVVEAIDSVDFGEIEFDYGDPDDFDALLESEPETEAAEEPAPAAGTHNGV</sequence>